<keyword evidence="1" id="KW-0472">Membrane</keyword>
<accession>A0ABZ2LMN6</accession>
<feature type="chain" id="PRO_5045820803" description="PEGA domain-containing protein" evidence="2">
    <location>
        <begin position="20"/>
        <end position="349"/>
    </location>
</feature>
<feature type="transmembrane region" description="Helical" evidence="1">
    <location>
        <begin position="301"/>
        <end position="321"/>
    </location>
</feature>
<keyword evidence="1" id="KW-0812">Transmembrane</keyword>
<feature type="signal peptide" evidence="2">
    <location>
        <begin position="1"/>
        <end position="19"/>
    </location>
</feature>
<keyword evidence="2" id="KW-0732">Signal</keyword>
<name>A0ABZ2LMN6_9BACT</name>
<evidence type="ECO:0000256" key="2">
    <source>
        <dbReference type="SAM" id="SignalP"/>
    </source>
</evidence>
<organism evidence="3 4">
    <name type="scientific">Pendulispora albinea</name>
    <dbReference type="NCBI Taxonomy" id="2741071"/>
    <lineage>
        <taxon>Bacteria</taxon>
        <taxon>Pseudomonadati</taxon>
        <taxon>Myxococcota</taxon>
        <taxon>Myxococcia</taxon>
        <taxon>Myxococcales</taxon>
        <taxon>Sorangiineae</taxon>
        <taxon>Pendulisporaceae</taxon>
        <taxon>Pendulispora</taxon>
    </lineage>
</organism>
<reference evidence="3 4" key="1">
    <citation type="submission" date="2021-12" db="EMBL/GenBank/DDBJ databases">
        <title>Discovery of the Pendulisporaceae a myxobacterial family with distinct sporulation behavior and unique specialized metabolism.</title>
        <authorList>
            <person name="Garcia R."/>
            <person name="Popoff A."/>
            <person name="Bader C.D."/>
            <person name="Loehr J."/>
            <person name="Walesch S."/>
            <person name="Walt C."/>
            <person name="Boldt J."/>
            <person name="Bunk B."/>
            <person name="Haeckl F.J.F.P.J."/>
            <person name="Gunesch A.P."/>
            <person name="Birkelbach J."/>
            <person name="Nuebel U."/>
            <person name="Pietschmann T."/>
            <person name="Bach T."/>
            <person name="Mueller R."/>
        </authorList>
    </citation>
    <scope>NUCLEOTIDE SEQUENCE [LARGE SCALE GENOMIC DNA]</scope>
    <source>
        <strain evidence="3 4">MSr11954</strain>
    </source>
</reference>
<dbReference type="EMBL" id="CP089984">
    <property type="protein sequence ID" value="WXB12173.1"/>
    <property type="molecule type" value="Genomic_DNA"/>
</dbReference>
<dbReference type="Gene3D" id="1.25.40.10">
    <property type="entry name" value="Tetratricopeptide repeat domain"/>
    <property type="match status" value="1"/>
</dbReference>
<sequence length="349" mass="36687">MLSRATCLGALVISTSTLAADPAKVQEAQIRFKEGVRLMNTGDYEHARLQFANAYTLANNSDALYNLGYTEVKSGHFVEGARHLRQFIHRPKVEQADIDKANKFLSSALEHVGDVTVETKANAVIAVDKENVGQAPLPDPVAVTPGKHKIVVQFGDQQEAKEFQVAAGEKLKVALLLSDPSTSTTAALAPVQGDPAPVKTTGAEGATVDIRSGIDRGTAPNSNRETNPTRYWVAGGFAVGALALATGGVLFGAASTRAKDDAEAARKTLPDDSACLDPAIPGCAALKDSRDSQNRNGTISWVMYAGAGAFAVAAVASWVFISPERAASRSVATPIVGPTTLGAQWMTRF</sequence>
<evidence type="ECO:0000256" key="1">
    <source>
        <dbReference type="SAM" id="Phobius"/>
    </source>
</evidence>
<dbReference type="InterPro" id="IPR011990">
    <property type="entry name" value="TPR-like_helical_dom_sf"/>
</dbReference>
<keyword evidence="1" id="KW-1133">Transmembrane helix</keyword>
<feature type="transmembrane region" description="Helical" evidence="1">
    <location>
        <begin position="231"/>
        <end position="253"/>
    </location>
</feature>
<proteinExistence type="predicted"/>
<evidence type="ECO:0000313" key="4">
    <source>
        <dbReference type="Proteomes" id="UP001370348"/>
    </source>
</evidence>
<dbReference type="Proteomes" id="UP001370348">
    <property type="component" value="Chromosome"/>
</dbReference>
<protein>
    <recommendedName>
        <fullName evidence="5">PEGA domain-containing protein</fullName>
    </recommendedName>
</protein>
<gene>
    <name evidence="3" type="ORF">LZC94_30505</name>
</gene>
<evidence type="ECO:0000313" key="3">
    <source>
        <dbReference type="EMBL" id="WXB12173.1"/>
    </source>
</evidence>
<evidence type="ECO:0008006" key="5">
    <source>
        <dbReference type="Google" id="ProtNLM"/>
    </source>
</evidence>
<keyword evidence="4" id="KW-1185">Reference proteome</keyword>
<dbReference type="SUPFAM" id="SSF48452">
    <property type="entry name" value="TPR-like"/>
    <property type="match status" value="1"/>
</dbReference>
<dbReference type="RefSeq" id="WP_394821789.1">
    <property type="nucleotide sequence ID" value="NZ_CP089984.1"/>
</dbReference>